<dbReference type="Proteomes" id="UP000596742">
    <property type="component" value="Unassembled WGS sequence"/>
</dbReference>
<dbReference type="AlphaFoldDB" id="A0A8B6C1A9"/>
<organism evidence="1 2">
    <name type="scientific">Mytilus galloprovincialis</name>
    <name type="common">Mediterranean mussel</name>
    <dbReference type="NCBI Taxonomy" id="29158"/>
    <lineage>
        <taxon>Eukaryota</taxon>
        <taxon>Metazoa</taxon>
        <taxon>Spiralia</taxon>
        <taxon>Lophotrochozoa</taxon>
        <taxon>Mollusca</taxon>
        <taxon>Bivalvia</taxon>
        <taxon>Autobranchia</taxon>
        <taxon>Pteriomorphia</taxon>
        <taxon>Mytilida</taxon>
        <taxon>Mytiloidea</taxon>
        <taxon>Mytilidae</taxon>
        <taxon>Mytilinae</taxon>
        <taxon>Mytilus</taxon>
    </lineage>
</organism>
<accession>A0A8B6C1A9</accession>
<dbReference type="OrthoDB" id="6139192at2759"/>
<proteinExistence type="predicted"/>
<comment type="caution">
    <text evidence="1">The sequence shown here is derived from an EMBL/GenBank/DDBJ whole genome shotgun (WGS) entry which is preliminary data.</text>
</comment>
<sequence>MSFNVSYHGLATKNIRHIYSTRQSVHTNPYRRSRIYNPPSLSYEYAMRKRPDVSKRLMAYDPEYGTVLPRAPAFRTLPEYNLERMVSRLTKPNKTKQNPRECQHYKKSFNEYESDMESPRDEFKRTKSDVRRITERLLEPNVCHKHHHYSKHDRIDEDGDLTPIHM</sequence>
<protein>
    <submittedName>
        <fullName evidence="1">Uncharacterized protein</fullName>
    </submittedName>
</protein>
<keyword evidence="2" id="KW-1185">Reference proteome</keyword>
<evidence type="ECO:0000313" key="2">
    <source>
        <dbReference type="Proteomes" id="UP000596742"/>
    </source>
</evidence>
<gene>
    <name evidence="1" type="ORF">MGAL_10B002913</name>
</gene>
<reference evidence="1" key="1">
    <citation type="submission" date="2018-11" db="EMBL/GenBank/DDBJ databases">
        <authorList>
            <person name="Alioto T."/>
            <person name="Alioto T."/>
        </authorList>
    </citation>
    <scope>NUCLEOTIDE SEQUENCE</scope>
</reference>
<dbReference type="EMBL" id="UYJE01001019">
    <property type="protein sequence ID" value="VDH98526.1"/>
    <property type="molecule type" value="Genomic_DNA"/>
</dbReference>
<evidence type="ECO:0000313" key="1">
    <source>
        <dbReference type="EMBL" id="VDH98526.1"/>
    </source>
</evidence>
<name>A0A8B6C1A9_MYTGA</name>